<dbReference type="GO" id="GO:0004252">
    <property type="term" value="F:serine-type endopeptidase activity"/>
    <property type="evidence" value="ECO:0007669"/>
    <property type="project" value="InterPro"/>
</dbReference>
<keyword evidence="5" id="KW-1185">Reference proteome</keyword>
<evidence type="ECO:0000313" key="4">
    <source>
        <dbReference type="EMBL" id="VEN40275.1"/>
    </source>
</evidence>
<dbReference type="EMBL" id="CAACVG010006446">
    <property type="protein sequence ID" value="VEN40272.1"/>
    <property type="molecule type" value="Genomic_DNA"/>
</dbReference>
<feature type="non-terminal residue" evidence="4">
    <location>
        <position position="128"/>
    </location>
</feature>
<dbReference type="InterPro" id="IPR009003">
    <property type="entry name" value="Peptidase_S1_PA"/>
</dbReference>
<sequence length="128" mass="14714">MSLRCEELQVKDRQDCGWPSSNLVFKNIFCAEFMEKSKRPPDETNTGGPVLCNAAQYGIIPYDFHCNRPDGASHNCLYTRVDRMLEFIEESMEEYRLSNSAVHLTNCHSLIYATYLFTLPAVIRNVLL</sequence>
<dbReference type="AlphaFoldDB" id="A0A653BXA5"/>
<evidence type="ECO:0000313" key="2">
    <source>
        <dbReference type="EMBL" id="VEN40272.1"/>
    </source>
</evidence>
<dbReference type="InterPro" id="IPR043504">
    <property type="entry name" value="Peptidase_S1_PA_chymotrypsin"/>
</dbReference>
<dbReference type="Gene3D" id="2.40.10.10">
    <property type="entry name" value="Trypsin-like serine proteases"/>
    <property type="match status" value="1"/>
</dbReference>
<reference evidence="4 5" key="1">
    <citation type="submission" date="2019-01" db="EMBL/GenBank/DDBJ databases">
        <authorList>
            <person name="Sayadi A."/>
        </authorList>
    </citation>
    <scope>NUCLEOTIDE SEQUENCE [LARGE SCALE GENOMIC DNA]</scope>
</reference>
<name>A0A653BXA5_CALMS</name>
<dbReference type="OrthoDB" id="10002959at2759"/>
<evidence type="ECO:0000259" key="1">
    <source>
        <dbReference type="Pfam" id="PF00089"/>
    </source>
</evidence>
<dbReference type="EMBL" id="CAACVG010006446">
    <property type="protein sequence ID" value="VEN40273.1"/>
    <property type="molecule type" value="Genomic_DNA"/>
</dbReference>
<dbReference type="SUPFAM" id="SSF50494">
    <property type="entry name" value="Trypsin-like serine proteases"/>
    <property type="match status" value="1"/>
</dbReference>
<dbReference type="EMBL" id="CAACVG010006446">
    <property type="protein sequence ID" value="VEN40275.1"/>
    <property type="molecule type" value="Genomic_DNA"/>
</dbReference>
<accession>A0A653BXA5</accession>
<organism evidence="4 5">
    <name type="scientific">Callosobruchus maculatus</name>
    <name type="common">Southern cowpea weevil</name>
    <name type="synonym">Pulse bruchid</name>
    <dbReference type="NCBI Taxonomy" id="64391"/>
    <lineage>
        <taxon>Eukaryota</taxon>
        <taxon>Metazoa</taxon>
        <taxon>Ecdysozoa</taxon>
        <taxon>Arthropoda</taxon>
        <taxon>Hexapoda</taxon>
        <taxon>Insecta</taxon>
        <taxon>Pterygota</taxon>
        <taxon>Neoptera</taxon>
        <taxon>Endopterygota</taxon>
        <taxon>Coleoptera</taxon>
        <taxon>Polyphaga</taxon>
        <taxon>Cucujiformia</taxon>
        <taxon>Chrysomeloidea</taxon>
        <taxon>Chrysomelidae</taxon>
        <taxon>Bruchinae</taxon>
        <taxon>Bruchini</taxon>
        <taxon>Callosobruchus</taxon>
    </lineage>
</organism>
<dbReference type="Proteomes" id="UP000410492">
    <property type="component" value="Unassembled WGS sequence"/>
</dbReference>
<dbReference type="GO" id="GO:0006508">
    <property type="term" value="P:proteolysis"/>
    <property type="evidence" value="ECO:0007669"/>
    <property type="project" value="InterPro"/>
</dbReference>
<dbReference type="Pfam" id="PF00089">
    <property type="entry name" value="Trypsin"/>
    <property type="match status" value="1"/>
</dbReference>
<evidence type="ECO:0000313" key="5">
    <source>
        <dbReference type="Proteomes" id="UP000410492"/>
    </source>
</evidence>
<proteinExistence type="predicted"/>
<feature type="domain" description="Peptidase S1" evidence="1">
    <location>
        <begin position="2"/>
        <end position="88"/>
    </location>
</feature>
<gene>
    <name evidence="2" type="ORF">CALMAC_LOCUS4488</name>
    <name evidence="3" type="ORF">CALMAC_LOCUS4489</name>
    <name evidence="4" type="ORF">CALMAC_LOCUS4490</name>
</gene>
<dbReference type="InterPro" id="IPR001254">
    <property type="entry name" value="Trypsin_dom"/>
</dbReference>
<evidence type="ECO:0000313" key="3">
    <source>
        <dbReference type="EMBL" id="VEN40273.1"/>
    </source>
</evidence>
<protein>
    <recommendedName>
        <fullName evidence="1">Peptidase S1 domain-containing protein</fullName>
    </recommendedName>
</protein>